<accession>A0A445A1L1</accession>
<keyword evidence="1" id="KW-0677">Repeat</keyword>
<feature type="compositionally biased region" description="Polar residues" evidence="4">
    <location>
        <begin position="1490"/>
        <end position="1500"/>
    </location>
</feature>
<dbReference type="Pfam" id="PF13432">
    <property type="entry name" value="TPR_16"/>
    <property type="match status" value="2"/>
</dbReference>
<feature type="compositionally biased region" description="Basic residues" evidence="4">
    <location>
        <begin position="1382"/>
        <end position="1399"/>
    </location>
</feature>
<organism evidence="5 6">
    <name type="scientific">Arachis hypogaea</name>
    <name type="common">Peanut</name>
    <dbReference type="NCBI Taxonomy" id="3818"/>
    <lineage>
        <taxon>Eukaryota</taxon>
        <taxon>Viridiplantae</taxon>
        <taxon>Streptophyta</taxon>
        <taxon>Embryophyta</taxon>
        <taxon>Tracheophyta</taxon>
        <taxon>Spermatophyta</taxon>
        <taxon>Magnoliopsida</taxon>
        <taxon>eudicotyledons</taxon>
        <taxon>Gunneridae</taxon>
        <taxon>Pentapetalae</taxon>
        <taxon>rosids</taxon>
        <taxon>fabids</taxon>
        <taxon>Fabales</taxon>
        <taxon>Fabaceae</taxon>
        <taxon>Papilionoideae</taxon>
        <taxon>50 kb inversion clade</taxon>
        <taxon>dalbergioids sensu lato</taxon>
        <taxon>Dalbergieae</taxon>
        <taxon>Pterocarpus clade</taxon>
        <taxon>Arachis</taxon>
    </lineage>
</organism>
<feature type="region of interest" description="Disordered" evidence="4">
    <location>
        <begin position="1488"/>
        <end position="1517"/>
    </location>
</feature>
<dbReference type="GO" id="GO:0016593">
    <property type="term" value="C:Cdc73/Paf1 complex"/>
    <property type="evidence" value="ECO:0007669"/>
    <property type="project" value="TreeGrafter"/>
</dbReference>
<gene>
    <name evidence="5" type="ORF">Ahy_B03g065430</name>
</gene>
<dbReference type="Pfam" id="PF13181">
    <property type="entry name" value="TPR_8"/>
    <property type="match status" value="1"/>
</dbReference>
<feature type="compositionally biased region" description="Acidic residues" evidence="4">
    <location>
        <begin position="987"/>
        <end position="1004"/>
    </location>
</feature>
<proteinExistence type="predicted"/>
<feature type="region of interest" description="Disordered" evidence="4">
    <location>
        <begin position="1325"/>
        <end position="1455"/>
    </location>
</feature>
<dbReference type="EMBL" id="SDMP01000013">
    <property type="protein sequence ID" value="RYR20317.1"/>
    <property type="molecule type" value="Genomic_DNA"/>
</dbReference>
<feature type="repeat" description="TPR" evidence="3">
    <location>
        <begin position="162"/>
        <end position="195"/>
    </location>
</feature>
<feature type="compositionally biased region" description="Basic and acidic residues" evidence="4">
    <location>
        <begin position="911"/>
        <end position="942"/>
    </location>
</feature>
<dbReference type="PROSITE" id="PS50293">
    <property type="entry name" value="TPR_REGION"/>
    <property type="match status" value="1"/>
</dbReference>
<dbReference type="CDD" id="cd22265">
    <property type="entry name" value="UDM1_RNF168"/>
    <property type="match status" value="1"/>
</dbReference>
<feature type="compositionally biased region" description="Low complexity" evidence="4">
    <location>
        <begin position="1360"/>
        <end position="1369"/>
    </location>
</feature>
<evidence type="ECO:0000256" key="1">
    <source>
        <dbReference type="ARBA" id="ARBA00022737"/>
    </source>
</evidence>
<dbReference type="GO" id="GO:0006368">
    <property type="term" value="P:transcription elongation by RNA polymerase II"/>
    <property type="evidence" value="ECO:0007669"/>
    <property type="project" value="TreeGrafter"/>
</dbReference>
<dbReference type="GO" id="GO:0000993">
    <property type="term" value="F:RNA polymerase II complex binding"/>
    <property type="evidence" value="ECO:0007669"/>
    <property type="project" value="TreeGrafter"/>
</dbReference>
<dbReference type="Gene3D" id="1.25.40.10">
    <property type="entry name" value="Tetratricopeptide repeat domain"/>
    <property type="match status" value="4"/>
</dbReference>
<dbReference type="PANTHER" id="PTHR14027:SF2">
    <property type="entry name" value="RNA POLYMERASE-ASSOCIATED PROTEIN CTR9 HOMOLOG"/>
    <property type="match status" value="1"/>
</dbReference>
<dbReference type="STRING" id="3818.A0A445A1L1"/>
<dbReference type="GO" id="GO:0006355">
    <property type="term" value="P:regulation of DNA-templated transcription"/>
    <property type="evidence" value="ECO:0007669"/>
    <property type="project" value="InterPro"/>
</dbReference>
<dbReference type="InterPro" id="IPR019734">
    <property type="entry name" value="TPR_rpt"/>
</dbReference>
<evidence type="ECO:0000256" key="2">
    <source>
        <dbReference type="ARBA" id="ARBA00022803"/>
    </source>
</evidence>
<dbReference type="SMART" id="SM00028">
    <property type="entry name" value="TPR"/>
    <property type="match status" value="12"/>
</dbReference>
<protein>
    <submittedName>
        <fullName evidence="5">Uncharacterized protein</fullName>
    </submittedName>
</protein>
<evidence type="ECO:0000313" key="6">
    <source>
        <dbReference type="Proteomes" id="UP000289738"/>
    </source>
</evidence>
<comment type="caution">
    <text evidence="5">The sequence shown here is derived from an EMBL/GenBank/DDBJ whole genome shotgun (WGS) entry which is preliminary data.</text>
</comment>
<evidence type="ECO:0000256" key="4">
    <source>
        <dbReference type="SAM" id="MobiDB-lite"/>
    </source>
</evidence>
<dbReference type="InterPro" id="IPR031101">
    <property type="entry name" value="Ctr9"/>
</dbReference>
<dbReference type="FunFam" id="1.25.40.10:FF:000328">
    <property type="entry name" value="protein CTR9 homolog"/>
    <property type="match status" value="1"/>
</dbReference>
<dbReference type="Proteomes" id="UP000289738">
    <property type="component" value="Chromosome B03"/>
</dbReference>
<feature type="compositionally biased region" description="Polar residues" evidence="4">
    <location>
        <begin position="1423"/>
        <end position="1443"/>
    </location>
</feature>
<feature type="compositionally biased region" description="Basic residues" evidence="4">
    <location>
        <begin position="965"/>
        <end position="981"/>
    </location>
</feature>
<feature type="repeat" description="TPR" evidence="3">
    <location>
        <begin position="729"/>
        <end position="762"/>
    </location>
</feature>
<name>A0A445A1L1_ARAHY</name>
<feature type="compositionally biased region" description="Basic and acidic residues" evidence="4">
    <location>
        <begin position="1082"/>
        <end position="1091"/>
    </location>
</feature>
<feature type="region of interest" description="Disordered" evidence="4">
    <location>
        <begin position="1034"/>
        <end position="1093"/>
    </location>
</feature>
<dbReference type="Pfam" id="PF14559">
    <property type="entry name" value="TPR_19"/>
    <property type="match status" value="1"/>
</dbReference>
<dbReference type="PANTHER" id="PTHR14027">
    <property type="entry name" value="RNA POLYMERASE-ASSOCIATED PROTEIN CTR9"/>
    <property type="match status" value="1"/>
</dbReference>
<dbReference type="FunFam" id="1.25.40.10:FF:000383">
    <property type="entry name" value="Rna polymerase-associated protein ctr9"/>
    <property type="match status" value="1"/>
</dbReference>
<reference evidence="5 6" key="1">
    <citation type="submission" date="2019-01" db="EMBL/GenBank/DDBJ databases">
        <title>Sequencing of cultivated peanut Arachis hypogaea provides insights into genome evolution and oil improvement.</title>
        <authorList>
            <person name="Chen X."/>
        </authorList>
    </citation>
    <scope>NUCLEOTIDE SEQUENCE [LARGE SCALE GENOMIC DNA]</scope>
    <source>
        <strain evidence="6">cv. Fuhuasheng</strain>
        <tissue evidence="5">Leaves</tissue>
    </source>
</reference>
<feature type="repeat" description="TPR" evidence="3">
    <location>
        <begin position="358"/>
        <end position="391"/>
    </location>
</feature>
<feature type="repeat" description="TPR" evidence="3">
    <location>
        <begin position="197"/>
        <end position="230"/>
    </location>
</feature>
<feature type="compositionally biased region" description="Basic and acidic residues" evidence="4">
    <location>
        <begin position="1370"/>
        <end position="1381"/>
    </location>
</feature>
<feature type="region of interest" description="Disordered" evidence="4">
    <location>
        <begin position="911"/>
        <end position="1019"/>
    </location>
</feature>
<evidence type="ECO:0000313" key="5">
    <source>
        <dbReference type="EMBL" id="RYR20317.1"/>
    </source>
</evidence>
<dbReference type="PROSITE" id="PS50005">
    <property type="entry name" value="TPR"/>
    <property type="match status" value="5"/>
</dbReference>
<dbReference type="InterPro" id="IPR011990">
    <property type="entry name" value="TPR-like_helical_dom_sf"/>
</dbReference>
<dbReference type="SUPFAM" id="SSF48452">
    <property type="entry name" value="TPR-like"/>
    <property type="match status" value="3"/>
</dbReference>
<keyword evidence="2 3" id="KW-0802">TPR repeat</keyword>
<evidence type="ECO:0000256" key="3">
    <source>
        <dbReference type="PROSITE-ProRule" id="PRU00339"/>
    </source>
</evidence>
<dbReference type="FunFam" id="1.25.40.10:FF:000628">
    <property type="entry name" value="protein CTR9 homolog"/>
    <property type="match status" value="1"/>
</dbReference>
<keyword evidence="6" id="KW-1185">Reference proteome</keyword>
<feature type="repeat" description="TPR" evidence="3">
    <location>
        <begin position="392"/>
        <end position="425"/>
    </location>
</feature>
<sequence>MASVYIPVQNSEEEVRVALDQLPRDASDILDILKAEQAPLDLWLIIAREYFKQGKIDQFRQILEEGSSPEIDDYYADVRYERIAILNALGAYYSYLGKIETKQREKEEHFILATQYYNKASRIDMHEPSTWVGKGQLLLAKGEVEQASAAFKIVLDGDRDNVPALLGQACVEFNRGRYSDSLELYKRALQVYPDCPAPVRLGIGLCRYKLGQFEKARQAFERVLQASESFNCQWICCHVALLDPENVEALVALAIMDLRTNEAAGIRKGMVKMQTAFEIYPYCAMALNYLANHFFFTGQHFLVEQLTETALAVTNHGPTKSHSYYNLARSYHSKGDYDKAGVYYMASVKEVNKPHEFVFPYYGLGQVQLKLGDFRSALSNFEKVLEVYPDNCETLKALAHIYVQLGQTDKGQDFIRKATKIDPRDAQAFLELGELLILSDTGSALDAFKTARTLFKKGGQDVPIELLNNIGVLQFERGEFELAQQTFKEALGDGIWLFLINGGNKSSNDIATSTLQFKDMQLFHKLESTGHHIDLPWDKVTVLFNLARLLEQLNDSGTASILYRLILFRFPDYIDAYLRLAAIAKARNNILLSIELVHDALKVNEKCPNALSMLGDLELKNDDWVKAKETLRAASDATDGKDSYATLALGNWNYFAAVRNEKRNPKLEATHLEKAKELYTRVLIQHSANLYAANGAGVVLAEKGHFDVSKDIFTQVQEAASGSVFVQMPDVWINLAHVYFAQGNFSLAVKMYQNCLRKFFYNTDSQILLYLARTHYEAEQWQDCIKTLLRAIHLAPSNYTLRFDAGVAMQKFSASTLQKAKRTADEVRATVAELQNAVRVFSQLSAASNLHIHGFDEKKIDTHVGYCNHLLSAAKVHLEAAEREEQQVRQRQELARQVALAEEARRKAEEQRKFQMERRKQEDELKRVQQQEEHFKRVKEQWKSSSHSRRRERTPEEEEGGTGEKRRKKGGKRRKKDKHSKSHYDNEEGEADMMNEPEMEDEDVDNYREPQTMGNDDAEGNAQDLLAAAGLEDSDAEDDMAAPSSNIARRRQALSESDDDEPIMRQSSPIRENSADMELSDGEIREPKTNGDDGISSVTGAVVLYQKTKDLRCSTRLLNEKFQNTSEEKKAIVQELGFDSLMHIPPMKMPHKLLKELAYSFNLVRNSLNTWYDVLTINPDNIEAALGLNVSGDLFPEKVNFKELFEENKEVYRRSSTSIFKWRLFPTTINKVSPIYMPPIFRVDNIRKWNWGGHVLEFIIKGISKHHLKKKKSIDGCLYALMIVYFHESKQKNKNADAILGPPWVRHWTKELLLQRIKDETHGHMGIVKRTELKKKLKTMKKEEKKEKKRKTKKKEDISSESNIAISSESKSEQDSEESTKTRKQPTRIAKKMVSKKRKQIVEYSSSKRESGSDDEMPEVNLGSENNPVFQTQTDQSSINKPSDNMLGGEEEPFNDPTQQKMIIVWKEIHSQSKLLEIVSLQICVPPSETRASSPLQSEPTPLKSPSKKIREETIKG</sequence>